<accession>A0A3Q7FGC3</accession>
<dbReference type="Proteomes" id="UP000004994">
    <property type="component" value="Chromosome 2"/>
</dbReference>
<evidence type="ECO:0000313" key="2">
    <source>
        <dbReference type="EnsemblPlants" id="Solyc02g020930.1.1.1"/>
    </source>
</evidence>
<proteinExistence type="predicted"/>
<protein>
    <submittedName>
        <fullName evidence="2">Uncharacterized protein</fullName>
    </submittedName>
</protein>
<evidence type="ECO:0000313" key="3">
    <source>
        <dbReference type="Proteomes" id="UP000004994"/>
    </source>
</evidence>
<feature type="compositionally biased region" description="Basic and acidic residues" evidence="1">
    <location>
        <begin position="81"/>
        <end position="91"/>
    </location>
</feature>
<dbReference type="OMA" id="LMHITTT"/>
<reference evidence="2" key="1">
    <citation type="journal article" date="2012" name="Nature">
        <title>The tomato genome sequence provides insights into fleshy fruit evolution.</title>
        <authorList>
            <consortium name="Tomato Genome Consortium"/>
        </authorList>
    </citation>
    <scope>NUCLEOTIDE SEQUENCE [LARGE SCALE GENOMIC DNA]</scope>
    <source>
        <strain evidence="2">cv. Heinz 1706</strain>
    </source>
</reference>
<feature type="region of interest" description="Disordered" evidence="1">
    <location>
        <begin position="73"/>
        <end position="115"/>
    </location>
</feature>
<organism evidence="2">
    <name type="scientific">Solanum lycopersicum</name>
    <name type="common">Tomato</name>
    <name type="synonym">Lycopersicon esculentum</name>
    <dbReference type="NCBI Taxonomy" id="4081"/>
    <lineage>
        <taxon>Eukaryota</taxon>
        <taxon>Viridiplantae</taxon>
        <taxon>Streptophyta</taxon>
        <taxon>Embryophyta</taxon>
        <taxon>Tracheophyta</taxon>
        <taxon>Spermatophyta</taxon>
        <taxon>Magnoliopsida</taxon>
        <taxon>eudicotyledons</taxon>
        <taxon>Gunneridae</taxon>
        <taxon>Pentapetalae</taxon>
        <taxon>asterids</taxon>
        <taxon>lamiids</taxon>
        <taxon>Solanales</taxon>
        <taxon>Solanaceae</taxon>
        <taxon>Solanoideae</taxon>
        <taxon>Solaneae</taxon>
        <taxon>Solanum</taxon>
        <taxon>Solanum subgen. Lycopersicon</taxon>
    </lineage>
</organism>
<keyword evidence="3" id="KW-1185">Reference proteome</keyword>
<evidence type="ECO:0000256" key="1">
    <source>
        <dbReference type="SAM" id="MobiDB-lite"/>
    </source>
</evidence>
<dbReference type="EnsemblPlants" id="Solyc02g020930.1.1">
    <property type="protein sequence ID" value="Solyc02g020930.1.1.1"/>
    <property type="gene ID" value="Solyc02g020930.1"/>
</dbReference>
<dbReference type="InParanoid" id="A0A3Q7FGC3"/>
<sequence length="115" mass="13516">MGVKSWCTPEYYAWFMMGGILARPTYEGTLGFTDTQRLDKIGSELLNLMHITTTMYHQLTPRSIDHVIQVVDDETNEEMEEYPKDDPREPIDEMEEDPEEYSEHDPTCFTLEMEE</sequence>
<dbReference type="AlphaFoldDB" id="A0A3Q7FGC3"/>
<name>A0A3Q7FGC3_SOLLC</name>
<dbReference type="PaxDb" id="4081-Solyc02g020930.1.1"/>
<dbReference type="Gramene" id="Solyc02g020930.1.1">
    <property type="protein sequence ID" value="Solyc02g020930.1.1.1"/>
    <property type="gene ID" value="Solyc02g020930.1"/>
</dbReference>
<reference evidence="2" key="2">
    <citation type="submission" date="2019-01" db="UniProtKB">
        <authorList>
            <consortium name="EnsemblPlants"/>
        </authorList>
    </citation>
    <scope>IDENTIFICATION</scope>
    <source>
        <strain evidence="2">cv. Heinz 1706</strain>
    </source>
</reference>